<keyword evidence="1" id="KW-0540">Nuclease</keyword>
<dbReference type="Pfam" id="PF00545">
    <property type="entry name" value="Ribonuclease"/>
    <property type="match status" value="1"/>
</dbReference>
<gene>
    <name evidence="4" type="ORF">EFK50_03350</name>
</gene>
<dbReference type="Proteomes" id="UP000267128">
    <property type="component" value="Unassembled WGS sequence"/>
</dbReference>
<evidence type="ECO:0000313" key="4">
    <source>
        <dbReference type="EMBL" id="RNL65023.1"/>
    </source>
</evidence>
<dbReference type="AlphaFoldDB" id="A0A3N0CQ47"/>
<keyword evidence="2" id="KW-0378">Hydrolase</keyword>
<feature type="compositionally biased region" description="Polar residues" evidence="3">
    <location>
        <begin position="43"/>
        <end position="59"/>
    </location>
</feature>
<dbReference type="EMBL" id="RJSE01000003">
    <property type="protein sequence ID" value="RNL65023.1"/>
    <property type="molecule type" value="Genomic_DNA"/>
</dbReference>
<dbReference type="GO" id="GO:0016787">
    <property type="term" value="F:hydrolase activity"/>
    <property type="evidence" value="ECO:0007669"/>
    <property type="project" value="UniProtKB-KW"/>
</dbReference>
<dbReference type="SUPFAM" id="SSF53933">
    <property type="entry name" value="Microbial ribonucleases"/>
    <property type="match status" value="1"/>
</dbReference>
<evidence type="ECO:0000256" key="1">
    <source>
        <dbReference type="ARBA" id="ARBA00022722"/>
    </source>
</evidence>
<evidence type="ECO:0000256" key="2">
    <source>
        <dbReference type="ARBA" id="ARBA00022801"/>
    </source>
</evidence>
<dbReference type="InterPro" id="IPR016191">
    <property type="entry name" value="Ribonuclease/ribotoxin"/>
</dbReference>
<evidence type="ECO:0000256" key="3">
    <source>
        <dbReference type="SAM" id="MobiDB-lite"/>
    </source>
</evidence>
<dbReference type="Gene3D" id="3.10.450.30">
    <property type="entry name" value="Microbial ribonucleases"/>
    <property type="match status" value="1"/>
</dbReference>
<feature type="region of interest" description="Disordered" evidence="3">
    <location>
        <begin position="31"/>
        <end position="60"/>
    </location>
</feature>
<organism evidence="4 5">
    <name type="scientific">Nocardioides marmoriginsengisoli</name>
    <dbReference type="NCBI Taxonomy" id="661483"/>
    <lineage>
        <taxon>Bacteria</taxon>
        <taxon>Bacillati</taxon>
        <taxon>Actinomycetota</taxon>
        <taxon>Actinomycetes</taxon>
        <taxon>Propionibacteriales</taxon>
        <taxon>Nocardioidaceae</taxon>
        <taxon>Nocardioides</taxon>
    </lineage>
</organism>
<evidence type="ECO:0000313" key="5">
    <source>
        <dbReference type="Proteomes" id="UP000267128"/>
    </source>
</evidence>
<dbReference type="GO" id="GO:0003723">
    <property type="term" value="F:RNA binding"/>
    <property type="evidence" value="ECO:0007669"/>
    <property type="project" value="InterPro"/>
</dbReference>
<dbReference type="GO" id="GO:0004521">
    <property type="term" value="F:RNA endonuclease activity"/>
    <property type="evidence" value="ECO:0007669"/>
    <property type="project" value="InterPro"/>
</dbReference>
<proteinExistence type="predicted"/>
<dbReference type="OrthoDB" id="5326845at2"/>
<accession>A0A3N0CQ47</accession>
<dbReference type="InterPro" id="IPR000026">
    <property type="entry name" value="N1-like"/>
</dbReference>
<dbReference type="RefSeq" id="WP_123226126.1">
    <property type="nucleotide sequence ID" value="NZ_RJSE01000003.1"/>
</dbReference>
<sequence>MNQRTRGVLALIGLVVVVVALIWARGNGPDLGSGGDAGARPTSAASETTTPVGSGQVGLSTLPRDARATVALIDRGGPFPYARDGITFRNAERLLPRQPTGYYREYTVPTPGSSDRGARRIVAGEDGTLYYTDDHYRSFREIVRTS</sequence>
<protein>
    <submittedName>
        <fullName evidence="4">Ribonuclease N</fullName>
    </submittedName>
</protein>
<reference evidence="4 5" key="1">
    <citation type="submission" date="2018-11" db="EMBL/GenBank/DDBJ databases">
        <authorList>
            <person name="Li F."/>
        </authorList>
    </citation>
    <scope>NUCLEOTIDE SEQUENCE [LARGE SCALE GENOMIC DNA]</scope>
    <source>
        <strain evidence="4 5">Gsoil 097</strain>
    </source>
</reference>
<name>A0A3N0CQ47_9ACTN</name>
<comment type="caution">
    <text evidence="4">The sequence shown here is derived from an EMBL/GenBank/DDBJ whole genome shotgun (WGS) entry which is preliminary data.</text>
</comment>
<keyword evidence="5" id="KW-1185">Reference proteome</keyword>